<proteinExistence type="predicted"/>
<keyword evidence="3" id="KW-1185">Reference proteome</keyword>
<feature type="chain" id="PRO_5046215840" evidence="1">
    <location>
        <begin position="44"/>
        <end position="204"/>
    </location>
</feature>
<feature type="signal peptide" evidence="1">
    <location>
        <begin position="1"/>
        <end position="43"/>
    </location>
</feature>
<dbReference type="Proteomes" id="UP001064971">
    <property type="component" value="Plasmid pDAETH-1"/>
</dbReference>
<evidence type="ECO:0000313" key="2">
    <source>
        <dbReference type="EMBL" id="BDP43624.1"/>
    </source>
</evidence>
<evidence type="ECO:0000256" key="1">
    <source>
        <dbReference type="SAM" id="SignalP"/>
    </source>
</evidence>
<gene>
    <name evidence="2" type="ORF">DAETH_35930</name>
</gene>
<evidence type="ECO:0000313" key="3">
    <source>
        <dbReference type="Proteomes" id="UP001064971"/>
    </source>
</evidence>
<accession>A0ABM8AIJ7</accession>
<reference evidence="2" key="1">
    <citation type="submission" date="2022-07" db="EMBL/GenBank/DDBJ databases">
        <title>Complete Genome Sequence of the Radioresistant Bacterium Deinococcus aetherius ST0316, Isolated from the Air Dust collected in Lower Stratosphere above Japan.</title>
        <authorList>
            <person name="Satoh K."/>
            <person name="Hagiwara K."/>
            <person name="Katsumata K."/>
            <person name="Kubo A."/>
            <person name="Yokobori S."/>
            <person name="Yamagishi A."/>
            <person name="Oono Y."/>
            <person name="Narumi I."/>
        </authorList>
    </citation>
    <scope>NUCLEOTIDE SEQUENCE</scope>
    <source>
        <strain evidence="2">ST0316</strain>
        <plasmid evidence="2">pDAETH-1</plasmid>
    </source>
</reference>
<geneLocation type="plasmid" evidence="2 3">
    <name>pDAETH-1</name>
</geneLocation>
<dbReference type="EMBL" id="AP026561">
    <property type="protein sequence ID" value="BDP43624.1"/>
    <property type="molecule type" value="Genomic_DNA"/>
</dbReference>
<keyword evidence="1" id="KW-0732">Signal</keyword>
<organism evidence="2 3">
    <name type="scientific">Deinococcus aetherius</name>
    <dbReference type="NCBI Taxonomy" id="200252"/>
    <lineage>
        <taxon>Bacteria</taxon>
        <taxon>Thermotogati</taxon>
        <taxon>Deinococcota</taxon>
        <taxon>Deinococci</taxon>
        <taxon>Deinococcales</taxon>
        <taxon>Deinococcaceae</taxon>
        <taxon>Deinococcus</taxon>
    </lineage>
</organism>
<keyword evidence="2" id="KW-0614">Plasmid</keyword>
<name>A0ABM8AIJ7_9DEIO</name>
<protein>
    <submittedName>
        <fullName evidence="2">Uncharacterized protein</fullName>
    </submittedName>
</protein>
<sequence>MTKVWSLFAPLHALPIPFPTAARRTVRLPVLALSCSLPLAACGQPPTLTAPPAGPVPAVAGKSDVLSVKVPRALRFVTAALTGGTLVSPHTFTAVPRDGAALLDLSDLPHGKCAAVLRAYDNADRAVVLYRASTEGTTSGNRPLTAPALTRVTATVTASPLLPQSTTLTARLGGTAGRTVPTSSGARRPGWSRPCGVWTPTSCA</sequence>